<protein>
    <submittedName>
        <fullName evidence="4">RNaseH domain-containing protein</fullName>
    </submittedName>
</protein>
<keyword evidence="5" id="KW-1185">Reference proteome</keyword>
<gene>
    <name evidence="4" type="ORF">QOL99_10780</name>
</gene>
<dbReference type="Proteomes" id="UP001302059">
    <property type="component" value="Unassembled WGS sequence"/>
</dbReference>
<evidence type="ECO:0000256" key="1">
    <source>
        <dbReference type="SAM" id="MobiDB-lite"/>
    </source>
</evidence>
<accession>A0ABT7JL01</accession>
<organism evidence="4 5">
    <name type="scientific">Deinococcus rhizophilus</name>
    <dbReference type="NCBI Taxonomy" id="3049544"/>
    <lineage>
        <taxon>Bacteria</taxon>
        <taxon>Thermotogati</taxon>
        <taxon>Deinococcota</taxon>
        <taxon>Deinococci</taxon>
        <taxon>Deinococcales</taxon>
        <taxon>Deinococcaceae</taxon>
        <taxon>Deinococcus</taxon>
    </lineage>
</organism>
<reference evidence="4 5" key="1">
    <citation type="submission" date="2023-05" db="EMBL/GenBank/DDBJ databases">
        <authorList>
            <person name="Gao F."/>
        </authorList>
    </citation>
    <scope>NUCLEOTIDE SEQUENCE [LARGE SCALE GENOMIC DNA]</scope>
    <source>
        <strain evidence="4 5">MIMF12</strain>
    </source>
</reference>
<dbReference type="EMBL" id="JASNGB010000097">
    <property type="protein sequence ID" value="MDL2344633.1"/>
    <property type="molecule type" value="Genomic_DNA"/>
</dbReference>
<dbReference type="RefSeq" id="WP_285523749.1">
    <property type="nucleotide sequence ID" value="NZ_JASNGB010000097.1"/>
</dbReference>
<feature type="domain" description="pPIWI-RE RNaseH" evidence="2">
    <location>
        <begin position="637"/>
        <end position="924"/>
    </location>
</feature>
<dbReference type="InterPro" id="IPR024996">
    <property type="entry name" value="RNaseH_pPIWI_RE"/>
</dbReference>
<evidence type="ECO:0000313" key="4">
    <source>
        <dbReference type="EMBL" id="MDL2344633.1"/>
    </source>
</evidence>
<feature type="domain" description="pPIWI-RE module N-terminal" evidence="3">
    <location>
        <begin position="54"/>
        <end position="296"/>
    </location>
</feature>
<feature type="region of interest" description="Disordered" evidence="1">
    <location>
        <begin position="1"/>
        <end position="25"/>
    </location>
</feature>
<dbReference type="InterPro" id="IPR025085">
    <property type="entry name" value="pPIWI_RE_X"/>
</dbReference>
<proteinExistence type="predicted"/>
<dbReference type="Pfam" id="PF13111">
    <property type="entry name" value="pPIWI_RE_X"/>
    <property type="match status" value="1"/>
</dbReference>
<dbReference type="Pfam" id="PF13032">
    <property type="entry name" value="RNaseH_pPIWI_RE"/>
    <property type="match status" value="1"/>
</dbReference>
<evidence type="ECO:0000259" key="2">
    <source>
        <dbReference type="Pfam" id="PF13032"/>
    </source>
</evidence>
<name>A0ABT7JL01_9DEIO</name>
<sequence length="939" mass="103989">MTRTAPARSSAKRPRPVFAARPLDPESRIGPSAAQKIADLAARLDGGLPTMFEFAQDQAAVQTYEATGITFKPKFLEFLNEVERRRKATRGSEQGRVPTTMLRLLLGTRVPDILRVETNLWKLTRARLPLLISSASPQEAGRAARQALATWVNHITDLEDDTRHRLLDWVREGPFDFAHITFDPKRPGEVVSHRDLADLAAQALDGVELFPGRGPMRRVVSRDTSTNSAELMTDPFVAGSKAGALPTSYVVKFRTKTVAGQRMPRLVMELSRRQWTDNANTYHGKVTLYAMPARTGQQPNPGVITLQIDWKQHLNGIPGLDYVGLRQRYTTLPEHPLEERRVAPALLIHAECQVLAVARQGRGVKGGATGALDVDRFLAFGIAAAELDPYGLRPMTGLTRIEGLGAKQAQTPVEDFQALFAEPQPTQKQIDAGTAAKYVADKLKAARDWANVERRRMQQHYVQPYRLLLLHAAGHDASAVRAAEILVKALGEDVVITRQAMPEQTYGSVSSLPGPGDRPAERAARRLERWTSFLRELQGPFDGVMLIVPRGEGDDVNDPVNKRASKVAILKNLKVHAQYLRPIQEDKDDKDFIRRTIRAFQDLVWESLGILVPVNDDSGELSAGTPAMRGRILALTVATVNSRRGQGNEPTTVPMGLRVDLDSQQTEANLLLPSGATGWVSLREATFQLQGSTSKLNPRERGDRQKVQTFFNALLDEADTGKSDGLAEIVFIDGDTVSAFWPGLYDKYIEFDDLRFEPRESPSRLQKSWPNLTLLRLRTLDPFAKVLRQGEQEVEVAGVRFPTPRWTESETYLIGEAEGLENPVGATFLSIGATNLQPTRGMSGSLKTIKIGRGDTRRELAPHTDGYATPEALEVAVISAGGLSLRGIVDITSKLRRRYAHYDGWTKFPAPLFFGHLIKDYIPDYSSDDDEEVLDLGSD</sequence>
<comment type="caution">
    <text evidence="4">The sequence shown here is derived from an EMBL/GenBank/DDBJ whole genome shotgun (WGS) entry which is preliminary data.</text>
</comment>
<evidence type="ECO:0000313" key="5">
    <source>
        <dbReference type="Proteomes" id="UP001302059"/>
    </source>
</evidence>
<evidence type="ECO:0000259" key="3">
    <source>
        <dbReference type="Pfam" id="PF13111"/>
    </source>
</evidence>